<evidence type="ECO:0000313" key="3">
    <source>
        <dbReference type="Proteomes" id="UP001151760"/>
    </source>
</evidence>
<dbReference type="InterPro" id="IPR029472">
    <property type="entry name" value="Copia-like_N"/>
</dbReference>
<dbReference type="Pfam" id="PF14244">
    <property type="entry name" value="Retrotran_gag_3"/>
    <property type="match status" value="1"/>
</dbReference>
<reference evidence="2" key="2">
    <citation type="submission" date="2022-01" db="EMBL/GenBank/DDBJ databases">
        <authorList>
            <person name="Yamashiro T."/>
            <person name="Shiraishi A."/>
            <person name="Satake H."/>
            <person name="Nakayama K."/>
        </authorList>
    </citation>
    <scope>NUCLEOTIDE SEQUENCE</scope>
</reference>
<dbReference type="InterPro" id="IPR039537">
    <property type="entry name" value="Retrotran_Ty1/copia-like"/>
</dbReference>
<reference evidence="2" key="1">
    <citation type="journal article" date="2022" name="Int. J. Mol. Sci.">
        <title>Draft Genome of Tanacetum Coccineum: Genomic Comparison of Closely Related Tanacetum-Family Plants.</title>
        <authorList>
            <person name="Yamashiro T."/>
            <person name="Shiraishi A."/>
            <person name="Nakayama K."/>
            <person name="Satake H."/>
        </authorList>
    </citation>
    <scope>NUCLEOTIDE SEQUENCE</scope>
</reference>
<gene>
    <name evidence="2" type="ORF">Tco_1017251</name>
</gene>
<dbReference type="SUPFAM" id="SSF53098">
    <property type="entry name" value="Ribonuclease H-like"/>
    <property type="match status" value="1"/>
</dbReference>
<accession>A0ABQ5FQY2</accession>
<proteinExistence type="predicted"/>
<dbReference type="InterPro" id="IPR036397">
    <property type="entry name" value="RNaseH_sf"/>
</dbReference>
<dbReference type="PROSITE" id="PS50994">
    <property type="entry name" value="INTEGRASE"/>
    <property type="match status" value="1"/>
</dbReference>
<dbReference type="InterPro" id="IPR012337">
    <property type="entry name" value="RNaseH-like_sf"/>
</dbReference>
<keyword evidence="3" id="KW-1185">Reference proteome</keyword>
<comment type="caution">
    <text evidence="2">The sequence shown here is derived from an EMBL/GenBank/DDBJ whole genome shotgun (WGS) entry which is preliminary data.</text>
</comment>
<dbReference type="Proteomes" id="UP001151760">
    <property type="component" value="Unassembled WGS sequence"/>
</dbReference>
<evidence type="ECO:0000259" key="1">
    <source>
        <dbReference type="PROSITE" id="PS50994"/>
    </source>
</evidence>
<protein>
    <submittedName>
        <fullName evidence="2">Retrovirus-related pol polyprotein from transposon TNT 1-94</fullName>
    </submittedName>
</protein>
<sequence length="343" mass="39095">MVTTLKSSDFTSGLNNQSLLVQNPLFLHPYDGHGTLVVQEKLIGAQNYRSWKRFVEIALFTKRKLCFIRGTMPRSLDDPSLQEQWDTLLRLLVPCFNKKNLKGEILDQDSYGLNKLLYIAKNQKAKGGMKSSNAPVKRTTTLVKNGGHVVFTSKQFEQLLKSIPHFNQNDEANLEMRSDHMSPESNDLDDIHSSSSLFTTFNLNERDIKVVRSDNAIDFLKGSLGPLMDSLGIEHQTSCADRPQHNGRVEIRHINISEIARALRLHAHLPIHYWGDCVLIATYLINRFPTVVLKFKTPYEFLLSNKPVYEHLRVFELRVETSRAEPEPAKARARARLVSSLKS</sequence>
<name>A0ABQ5FQY2_9ASTR</name>
<dbReference type="EMBL" id="BQNB010017659">
    <property type="protein sequence ID" value="GJT65771.1"/>
    <property type="molecule type" value="Genomic_DNA"/>
</dbReference>
<evidence type="ECO:0000313" key="2">
    <source>
        <dbReference type="EMBL" id="GJT65771.1"/>
    </source>
</evidence>
<organism evidence="2 3">
    <name type="scientific">Tanacetum coccineum</name>
    <dbReference type="NCBI Taxonomy" id="301880"/>
    <lineage>
        <taxon>Eukaryota</taxon>
        <taxon>Viridiplantae</taxon>
        <taxon>Streptophyta</taxon>
        <taxon>Embryophyta</taxon>
        <taxon>Tracheophyta</taxon>
        <taxon>Spermatophyta</taxon>
        <taxon>Magnoliopsida</taxon>
        <taxon>eudicotyledons</taxon>
        <taxon>Gunneridae</taxon>
        <taxon>Pentapetalae</taxon>
        <taxon>asterids</taxon>
        <taxon>campanulids</taxon>
        <taxon>Asterales</taxon>
        <taxon>Asteraceae</taxon>
        <taxon>Asteroideae</taxon>
        <taxon>Anthemideae</taxon>
        <taxon>Anthemidinae</taxon>
        <taxon>Tanacetum</taxon>
    </lineage>
</organism>
<dbReference type="PANTHER" id="PTHR42648">
    <property type="entry name" value="TRANSPOSASE, PUTATIVE-RELATED"/>
    <property type="match status" value="1"/>
</dbReference>
<dbReference type="InterPro" id="IPR001584">
    <property type="entry name" value="Integrase_cat-core"/>
</dbReference>
<dbReference type="Gene3D" id="3.30.420.10">
    <property type="entry name" value="Ribonuclease H-like superfamily/Ribonuclease H"/>
    <property type="match status" value="1"/>
</dbReference>
<feature type="domain" description="Integrase catalytic" evidence="1">
    <location>
        <begin position="197"/>
        <end position="306"/>
    </location>
</feature>
<dbReference type="PANTHER" id="PTHR42648:SF31">
    <property type="entry name" value="RNA-DIRECTED DNA POLYMERASE"/>
    <property type="match status" value="1"/>
</dbReference>